<dbReference type="Pfam" id="PF02469">
    <property type="entry name" value="Fasciclin"/>
    <property type="match status" value="2"/>
</dbReference>
<feature type="compositionally biased region" description="Polar residues" evidence="1">
    <location>
        <begin position="578"/>
        <end position="604"/>
    </location>
</feature>
<dbReference type="PANTHER" id="PTHR10900:SF77">
    <property type="entry name" value="FI19380P1"/>
    <property type="match status" value="1"/>
</dbReference>
<sequence>MRLTFGLRSTTVSSTAMFVLVLACAVFGVSGDVVGTAQNGSVVAVLATISECATMYKLMQATQSNSFMEALFVNLSESSATTSSAVATRYTLLAFTDDASNALASQNSADSALLTTPANEAALLSYHIIPGHIINFNQSFEPFYQTGLFRYGSGFDNLGFGNNQNVGVKLSSNNTGQFTTGLVTATVLKTIFTDYGVIHVIDTVVTIPSDIATVYKTLKLTDYGAWMTISNLTSTIKAIEGITVLIPQQGGITTFLNSANSGQDINSALKTAIIEYQIISGVYFSNQIGSSSGLPVGTAQTTYFNSQPIYAVDSTHFGTTSTGTSKITITTPDIIFDSGVIHIVDTVLLPPSIANAQTTPTLNALSQIYPAGEDPSSNVPLGSDVPIGAIVGGVLAGVVVIVLGIVLFYIIKRRRLIASLENEKRMRDLEMNEHHTNDTGGNNRADSSTQILQHLSATSEQQPQFESATSSMLHGILPPVYEATIKVEVAEEAEADATLTATSRTTTLSPTAEENEDDDSEEESDEEELKASYNQIMQFRKNQWAVDDVQKKKKAEKRLSSAGSGDAAAVASNKNLSVDATGASKQNKRLSSAHNESPASSGGLTANEKRNSRRISHAEKHSSRRMSTASNGWGSSEVGAPSIIITDAKEAKKEAVRNSWWSATGVGSGTQDATVLEAQALREEERRSWWSGSGEVQEQLKELENSRRGSIVSTGLFDKRKSVASIDKHKSTASSGGDRRRSNGTLSLYAAAALDNVGEQQQQQQQQGSEIEYVHPTRGKEQHRRSTAISTYSAFKPSHLSALADSNAVIKENSGAANVPAPKRRQKRKSNDTTALYSVALSGSSPVPIQSSGTHANGKEEESALAFVVGEP</sequence>
<feature type="region of interest" description="Disordered" evidence="1">
    <location>
        <begin position="578"/>
        <end position="640"/>
    </location>
</feature>
<dbReference type="InterPro" id="IPR050904">
    <property type="entry name" value="Adhesion/Biosynth-related"/>
</dbReference>
<reference evidence="5" key="1">
    <citation type="submission" date="2020-05" db="EMBL/GenBank/DDBJ databases">
        <title>Phylogenomic resolution of chytrid fungi.</title>
        <authorList>
            <person name="Stajich J.E."/>
            <person name="Amses K."/>
            <person name="Simmons R."/>
            <person name="Seto K."/>
            <person name="Myers J."/>
            <person name="Bonds A."/>
            <person name="Quandt C.A."/>
            <person name="Barry K."/>
            <person name="Liu P."/>
            <person name="Grigoriev I."/>
            <person name="Longcore J.E."/>
            <person name="James T.Y."/>
        </authorList>
    </citation>
    <scope>NUCLEOTIDE SEQUENCE</scope>
    <source>
        <strain evidence="5">JEL0513</strain>
    </source>
</reference>
<feature type="transmembrane region" description="Helical" evidence="2">
    <location>
        <begin position="387"/>
        <end position="411"/>
    </location>
</feature>
<accession>A0AAD5XDT1</accession>
<gene>
    <name evidence="5" type="primary">STAB2_1</name>
    <name evidence="5" type="ORF">HK100_011810</name>
</gene>
<protein>
    <submittedName>
        <fullName evidence="5">Stabilin-2</fullName>
    </submittedName>
</protein>
<dbReference type="PANTHER" id="PTHR10900">
    <property type="entry name" value="PERIOSTIN-RELATED"/>
    <property type="match status" value="1"/>
</dbReference>
<evidence type="ECO:0000256" key="3">
    <source>
        <dbReference type="SAM" id="SignalP"/>
    </source>
</evidence>
<dbReference type="InterPro" id="IPR036378">
    <property type="entry name" value="FAS1_dom_sf"/>
</dbReference>
<dbReference type="EMBL" id="JADGJH010000777">
    <property type="protein sequence ID" value="KAJ3122863.1"/>
    <property type="molecule type" value="Genomic_DNA"/>
</dbReference>
<dbReference type="Gene3D" id="2.30.180.10">
    <property type="entry name" value="FAS1 domain"/>
    <property type="match status" value="2"/>
</dbReference>
<keyword evidence="6" id="KW-1185">Reference proteome</keyword>
<organism evidence="5 6">
    <name type="scientific">Physocladia obscura</name>
    <dbReference type="NCBI Taxonomy" id="109957"/>
    <lineage>
        <taxon>Eukaryota</taxon>
        <taxon>Fungi</taxon>
        <taxon>Fungi incertae sedis</taxon>
        <taxon>Chytridiomycota</taxon>
        <taxon>Chytridiomycota incertae sedis</taxon>
        <taxon>Chytridiomycetes</taxon>
        <taxon>Chytridiales</taxon>
        <taxon>Chytriomycetaceae</taxon>
        <taxon>Physocladia</taxon>
    </lineage>
</organism>
<feature type="compositionally biased region" description="Acidic residues" evidence="1">
    <location>
        <begin position="513"/>
        <end position="528"/>
    </location>
</feature>
<dbReference type="PROSITE" id="PS51257">
    <property type="entry name" value="PROKAR_LIPOPROTEIN"/>
    <property type="match status" value="1"/>
</dbReference>
<dbReference type="Proteomes" id="UP001211907">
    <property type="component" value="Unassembled WGS sequence"/>
</dbReference>
<feature type="domain" description="FAS1" evidence="4">
    <location>
        <begin position="198"/>
        <end position="348"/>
    </location>
</feature>
<evidence type="ECO:0000313" key="6">
    <source>
        <dbReference type="Proteomes" id="UP001211907"/>
    </source>
</evidence>
<feature type="chain" id="PRO_5042235077" evidence="3">
    <location>
        <begin position="32"/>
        <end position="872"/>
    </location>
</feature>
<feature type="domain" description="FAS1" evidence="4">
    <location>
        <begin position="39"/>
        <end position="205"/>
    </location>
</feature>
<keyword evidence="2" id="KW-0812">Transmembrane</keyword>
<dbReference type="GO" id="GO:0005615">
    <property type="term" value="C:extracellular space"/>
    <property type="evidence" value="ECO:0007669"/>
    <property type="project" value="TreeGrafter"/>
</dbReference>
<dbReference type="InterPro" id="IPR000782">
    <property type="entry name" value="FAS1_domain"/>
</dbReference>
<name>A0AAD5XDT1_9FUNG</name>
<feature type="compositionally biased region" description="Polar residues" evidence="1">
    <location>
        <begin position="832"/>
        <end position="855"/>
    </location>
</feature>
<dbReference type="PROSITE" id="PS50213">
    <property type="entry name" value="FAS1"/>
    <property type="match status" value="2"/>
</dbReference>
<feature type="signal peptide" evidence="3">
    <location>
        <begin position="1"/>
        <end position="31"/>
    </location>
</feature>
<keyword evidence="2" id="KW-1133">Transmembrane helix</keyword>
<keyword evidence="2" id="KW-0472">Membrane</keyword>
<feature type="region of interest" description="Disordered" evidence="1">
    <location>
        <begin position="813"/>
        <end position="872"/>
    </location>
</feature>
<dbReference type="SUPFAM" id="SSF82153">
    <property type="entry name" value="FAS1 domain"/>
    <property type="match status" value="2"/>
</dbReference>
<evidence type="ECO:0000256" key="2">
    <source>
        <dbReference type="SAM" id="Phobius"/>
    </source>
</evidence>
<comment type="caution">
    <text evidence="5">The sequence shown here is derived from an EMBL/GenBank/DDBJ whole genome shotgun (WGS) entry which is preliminary data.</text>
</comment>
<dbReference type="AlphaFoldDB" id="A0AAD5XDT1"/>
<keyword evidence="3" id="KW-0732">Signal</keyword>
<proteinExistence type="predicted"/>
<dbReference type="SMART" id="SM00554">
    <property type="entry name" value="FAS1"/>
    <property type="match status" value="2"/>
</dbReference>
<feature type="compositionally biased region" description="Polar residues" evidence="1">
    <location>
        <begin position="625"/>
        <end position="634"/>
    </location>
</feature>
<evidence type="ECO:0000313" key="5">
    <source>
        <dbReference type="EMBL" id="KAJ3122863.1"/>
    </source>
</evidence>
<feature type="compositionally biased region" description="Low complexity" evidence="1">
    <location>
        <begin position="496"/>
        <end position="512"/>
    </location>
</feature>
<evidence type="ECO:0000256" key="1">
    <source>
        <dbReference type="SAM" id="MobiDB-lite"/>
    </source>
</evidence>
<feature type="region of interest" description="Disordered" evidence="1">
    <location>
        <begin position="757"/>
        <end position="785"/>
    </location>
</feature>
<evidence type="ECO:0000259" key="4">
    <source>
        <dbReference type="PROSITE" id="PS50213"/>
    </source>
</evidence>
<feature type="region of interest" description="Disordered" evidence="1">
    <location>
        <begin position="494"/>
        <end position="530"/>
    </location>
</feature>